<gene>
    <name evidence="3" type="ORF">SAMN05216574_114119</name>
</gene>
<evidence type="ECO:0000313" key="3">
    <source>
        <dbReference type="EMBL" id="SFF47244.1"/>
    </source>
</evidence>
<evidence type="ECO:0000256" key="2">
    <source>
        <dbReference type="SAM" id="Phobius"/>
    </source>
</evidence>
<dbReference type="STRING" id="1798228.SAMN05216574_114119"/>
<evidence type="ECO:0000256" key="1">
    <source>
        <dbReference type="SAM" id="MobiDB-lite"/>
    </source>
</evidence>
<accession>A0A1I2IY78</accession>
<feature type="region of interest" description="Disordered" evidence="1">
    <location>
        <begin position="83"/>
        <end position="131"/>
    </location>
</feature>
<keyword evidence="2" id="KW-0472">Membrane</keyword>
<evidence type="ECO:0000313" key="4">
    <source>
        <dbReference type="Proteomes" id="UP000198589"/>
    </source>
</evidence>
<dbReference type="Proteomes" id="UP000198589">
    <property type="component" value="Unassembled WGS sequence"/>
</dbReference>
<feature type="transmembrane region" description="Helical" evidence="2">
    <location>
        <begin position="138"/>
        <end position="159"/>
    </location>
</feature>
<organism evidence="3 4">
    <name type="scientific">Blastococcus tunisiensis</name>
    <dbReference type="NCBI Taxonomy" id="1798228"/>
    <lineage>
        <taxon>Bacteria</taxon>
        <taxon>Bacillati</taxon>
        <taxon>Actinomycetota</taxon>
        <taxon>Actinomycetes</taxon>
        <taxon>Geodermatophilales</taxon>
        <taxon>Geodermatophilaceae</taxon>
        <taxon>Blastococcus</taxon>
    </lineage>
</organism>
<keyword evidence="4" id="KW-1185">Reference proteome</keyword>
<protein>
    <submittedName>
        <fullName evidence="3">Uncharacterized protein</fullName>
    </submittedName>
</protein>
<dbReference type="AlphaFoldDB" id="A0A1I2IY78"/>
<keyword evidence="2" id="KW-0812">Transmembrane</keyword>
<reference evidence="4" key="1">
    <citation type="submission" date="2016-10" db="EMBL/GenBank/DDBJ databases">
        <authorList>
            <person name="Varghese N."/>
            <person name="Submissions S."/>
        </authorList>
    </citation>
    <scope>NUCLEOTIDE SEQUENCE [LARGE SCALE GENOMIC DNA]</scope>
    <source>
        <strain evidence="4">DSM 46838</strain>
    </source>
</reference>
<feature type="transmembrane region" description="Helical" evidence="2">
    <location>
        <begin position="165"/>
        <end position="185"/>
    </location>
</feature>
<keyword evidence="2" id="KW-1133">Transmembrane helix</keyword>
<proteinExistence type="predicted"/>
<name>A0A1I2IY78_9ACTN</name>
<sequence length="191" mass="19697">MPVGLPPDPVGRTAVGLVALQDLAHPLGFALVGGVDDDPVADMCFPTASSRQLDCGLPHSLPGMPGTDKTLPLTGRAAVVREHRTGARRPGMHGRPPGTRPCMDPSPGDAGSHPVRRPEPDTRPAAAAAPPPRSRRALAVFVSSLVLVVCAVAGVLLFFTDQPVGYPVLLLGLAALAAAALVVTLRRGARR</sequence>
<dbReference type="EMBL" id="FOND01000014">
    <property type="protein sequence ID" value="SFF47244.1"/>
    <property type="molecule type" value="Genomic_DNA"/>
</dbReference>